<keyword evidence="6 7" id="KW-0472">Membrane</keyword>
<evidence type="ECO:0000256" key="4">
    <source>
        <dbReference type="ARBA" id="ARBA00022692"/>
    </source>
</evidence>
<proteinExistence type="inferred from homology"/>
<evidence type="ECO:0000256" key="2">
    <source>
        <dbReference type="ARBA" id="ARBA00007543"/>
    </source>
</evidence>
<keyword evidence="4 7" id="KW-0812">Transmembrane</keyword>
<evidence type="ECO:0000256" key="6">
    <source>
        <dbReference type="ARBA" id="ARBA00023136"/>
    </source>
</evidence>
<gene>
    <name evidence="8" type="ORF">GCM10010102_10940</name>
</gene>
<accession>A0A8H9L425</accession>
<reference evidence="8" key="2">
    <citation type="submission" date="2020-09" db="EMBL/GenBank/DDBJ databases">
        <authorList>
            <person name="Sun Q."/>
            <person name="Ohkuma M."/>
        </authorList>
    </citation>
    <scope>NUCLEOTIDE SEQUENCE</scope>
    <source>
        <strain evidence="8">JCM 3051</strain>
    </source>
</reference>
<feature type="transmembrane region" description="Helical" evidence="7">
    <location>
        <begin position="124"/>
        <end position="146"/>
    </location>
</feature>
<feature type="transmembrane region" description="Helical" evidence="7">
    <location>
        <begin position="181"/>
        <end position="204"/>
    </location>
</feature>
<sequence>MSAALASLLAVLLSALLAAWAVLDGAVQGVGATLLHERGKDGSDRRRTPARRSQVLDAVRPLRLPGEAALVGAVVVLVLAFPGPVADLWRLAYPLVAALAGSLVVRDAAVWLRGRRAGQVWRDLWEVVLVVASIVLAGSWGALLGVAWGNGPAALVLAVVTVVVTRLHGDAVVVRRLRRTPALPVVVTAVMVAAPVVGTAVAAWPRLVGG</sequence>
<evidence type="ECO:0000256" key="1">
    <source>
        <dbReference type="ARBA" id="ARBA00004651"/>
    </source>
</evidence>
<feature type="transmembrane region" description="Helical" evidence="7">
    <location>
        <begin position="91"/>
        <end position="112"/>
    </location>
</feature>
<keyword evidence="3" id="KW-1003">Cell membrane</keyword>
<dbReference type="EMBL" id="BMPT01000003">
    <property type="protein sequence ID" value="GGM17126.1"/>
    <property type="molecule type" value="Genomic_DNA"/>
</dbReference>
<dbReference type="RefSeq" id="WP_171104591.1">
    <property type="nucleotide sequence ID" value="NZ_BMPT01000003.1"/>
</dbReference>
<dbReference type="InterPro" id="IPR003317">
    <property type="entry name" value="Cyt-d_oxidase_su2"/>
</dbReference>
<reference evidence="8" key="1">
    <citation type="journal article" date="2014" name="Int. J. Syst. Evol. Microbiol.">
        <title>Complete genome sequence of Corynebacterium casei LMG S-19264T (=DSM 44701T), isolated from a smear-ripened cheese.</title>
        <authorList>
            <consortium name="US DOE Joint Genome Institute (JGI-PGF)"/>
            <person name="Walter F."/>
            <person name="Albersmeier A."/>
            <person name="Kalinowski J."/>
            <person name="Ruckert C."/>
        </authorList>
    </citation>
    <scope>NUCLEOTIDE SEQUENCE</scope>
    <source>
        <strain evidence="8">JCM 3051</strain>
    </source>
</reference>
<keyword evidence="5 7" id="KW-1133">Transmembrane helix</keyword>
<evidence type="ECO:0000256" key="3">
    <source>
        <dbReference type="ARBA" id="ARBA00022475"/>
    </source>
</evidence>
<evidence type="ECO:0000256" key="7">
    <source>
        <dbReference type="SAM" id="Phobius"/>
    </source>
</evidence>
<organism evidence="8 9">
    <name type="scientific">Promicromonospora citrea</name>
    <dbReference type="NCBI Taxonomy" id="43677"/>
    <lineage>
        <taxon>Bacteria</taxon>
        <taxon>Bacillati</taxon>
        <taxon>Actinomycetota</taxon>
        <taxon>Actinomycetes</taxon>
        <taxon>Micrococcales</taxon>
        <taxon>Promicromonosporaceae</taxon>
        <taxon>Promicromonospora</taxon>
    </lineage>
</organism>
<dbReference type="AlphaFoldDB" id="A0A8H9L425"/>
<keyword evidence="9" id="KW-1185">Reference proteome</keyword>
<comment type="similarity">
    <text evidence="2">Belongs to the cytochrome ubiquinol oxidase subunit 2 family.</text>
</comment>
<evidence type="ECO:0000313" key="9">
    <source>
        <dbReference type="Proteomes" id="UP000655589"/>
    </source>
</evidence>
<name>A0A8H9L425_9MICO</name>
<evidence type="ECO:0000256" key="5">
    <source>
        <dbReference type="ARBA" id="ARBA00022989"/>
    </source>
</evidence>
<dbReference type="Pfam" id="PF02322">
    <property type="entry name" value="Cyt_bd_oxida_II"/>
    <property type="match status" value="1"/>
</dbReference>
<feature type="transmembrane region" description="Helical" evidence="7">
    <location>
        <begin position="152"/>
        <end position="169"/>
    </location>
</feature>
<evidence type="ECO:0000313" key="8">
    <source>
        <dbReference type="EMBL" id="GGM17126.1"/>
    </source>
</evidence>
<comment type="caution">
    <text evidence="8">The sequence shown here is derived from an EMBL/GenBank/DDBJ whole genome shotgun (WGS) entry which is preliminary data.</text>
</comment>
<comment type="subcellular location">
    <subcellularLocation>
        <location evidence="1">Cell membrane</location>
        <topology evidence="1">Multi-pass membrane protein</topology>
    </subcellularLocation>
</comment>
<dbReference type="Proteomes" id="UP000655589">
    <property type="component" value="Unassembled WGS sequence"/>
</dbReference>
<protein>
    <submittedName>
        <fullName evidence="8">Uncharacterized protein</fullName>
    </submittedName>
</protein>
<dbReference type="GO" id="GO:0005886">
    <property type="term" value="C:plasma membrane"/>
    <property type="evidence" value="ECO:0007669"/>
    <property type="project" value="UniProtKB-SubCell"/>
</dbReference>